<evidence type="ECO:0000256" key="2">
    <source>
        <dbReference type="ARBA" id="ARBA00022840"/>
    </source>
</evidence>
<proteinExistence type="predicted"/>
<sequence length="769" mass="85493">MDQIRNIMMQHEALFKEQVQALHKLYSIQILAMQEIRRRACSQAQVLTFSSERVLLKDDPSNCSILEGKPLRPAYATGLAYKEEYLALSLSPFVTLREFKGSGGSFLVDGIGNENFRTVERKPMRNLDLEKLPEEYMDEPSEMADVKSTPSQRTNDTEVIPVVEANLFVTSEQINLNIDQSSEDKAFEVDVKKCVTSSLESNSTTEKNASKEPKVGSSDTFQDLSPSTNGDTEKPTLLHQGSSILMTGSNALNFKEVRLDRVLELSKGSSCLVSPEKHQDVGFDSTVTRSPKLEESNCYNSGDSLPKNPSSCYQGSSNSNSLHSEPKDDGKNDNPKDLSDGSNSVLSQDTTSCKNENNSHNRGEAVEPECQKLPQFNQSSVHEECESIAAEILLSFAPSRKRVDSQFHCIQAKSDDSSKCCRDNDSNRNLYRTRYPNYSQAGDTNESTTWTKSANPTEFTEMAWEAIVRVVDVARVGYQQVMDSTKGLIIGSHLSSLLDNARKNKKQMGDDFVSVEHLLLAFHSDKRFGKKLFKNLKLTEKDLKGAIAAVRGNQRVTDQYPEGKYKVLDRYGNDLTEVARRGKLDPVIGRDDEIQQCILILSRKTKNNPVIIGEPEVGKTAIAEGLAQWIVRGDVLEKLRNRKLISVDMCSLVADAKYHGDLEERLRAVLKEVTASNGQIILFINDIHIVVGASCATVSAAVLADRYITEHFLPDKAIYLVDEAAAKLNIEMTSKPTELGGLSSPQVGDGEAISEKITLRKDFQKWKMT</sequence>
<feature type="compositionally biased region" description="Low complexity" evidence="4">
    <location>
        <begin position="308"/>
        <end position="321"/>
    </location>
</feature>
<accession>A0AAD5NYJ5</accession>
<dbReference type="SUPFAM" id="SSF81923">
    <property type="entry name" value="Double Clp-N motif"/>
    <property type="match status" value="1"/>
</dbReference>
<evidence type="ECO:0000256" key="4">
    <source>
        <dbReference type="SAM" id="MobiDB-lite"/>
    </source>
</evidence>
<keyword evidence="7" id="KW-1185">Reference proteome</keyword>
<dbReference type="PANTHER" id="PTHR11638:SF86">
    <property type="entry name" value="CHAPERONE PROTEIN CLPB4, MITOCHONDRIAL"/>
    <property type="match status" value="1"/>
</dbReference>
<reference evidence="6" key="2">
    <citation type="submission" date="2023-02" db="EMBL/GenBank/DDBJ databases">
        <authorList>
            <person name="Swenson N.G."/>
            <person name="Wegrzyn J.L."/>
            <person name="Mcevoy S.L."/>
        </authorList>
    </citation>
    <scope>NUCLEOTIDE SEQUENCE</scope>
    <source>
        <strain evidence="6">91603</strain>
        <tissue evidence="6">Leaf</tissue>
    </source>
</reference>
<dbReference type="InterPro" id="IPR004176">
    <property type="entry name" value="Clp_R_N"/>
</dbReference>
<feature type="compositionally biased region" description="Polar residues" evidence="4">
    <location>
        <begin position="340"/>
        <end position="356"/>
    </location>
</feature>
<dbReference type="GO" id="GO:0005737">
    <property type="term" value="C:cytoplasm"/>
    <property type="evidence" value="ECO:0007669"/>
    <property type="project" value="TreeGrafter"/>
</dbReference>
<protein>
    <recommendedName>
        <fullName evidence="5">Clp R domain-containing protein</fullName>
    </recommendedName>
</protein>
<dbReference type="InterPro" id="IPR050130">
    <property type="entry name" value="ClpA_ClpB"/>
</dbReference>
<reference evidence="6" key="1">
    <citation type="journal article" date="2022" name="Plant J.">
        <title>Strategies of tolerance reflected in two North American maple genomes.</title>
        <authorList>
            <person name="McEvoy S.L."/>
            <person name="Sezen U.U."/>
            <person name="Trouern-Trend A."/>
            <person name="McMahon S.M."/>
            <person name="Schaberg P.G."/>
            <person name="Yang J."/>
            <person name="Wegrzyn J.L."/>
            <person name="Swenson N.G."/>
        </authorList>
    </citation>
    <scope>NUCLEOTIDE SEQUENCE</scope>
    <source>
        <strain evidence="6">91603</strain>
    </source>
</reference>
<dbReference type="Pfam" id="PF02861">
    <property type="entry name" value="Clp_N"/>
    <property type="match status" value="1"/>
</dbReference>
<dbReference type="GO" id="GO:0034605">
    <property type="term" value="P:cellular response to heat"/>
    <property type="evidence" value="ECO:0007669"/>
    <property type="project" value="TreeGrafter"/>
</dbReference>
<evidence type="ECO:0000259" key="5">
    <source>
        <dbReference type="PROSITE" id="PS51903"/>
    </source>
</evidence>
<gene>
    <name evidence="6" type="ORF">LWI28_005525</name>
</gene>
<dbReference type="Gene3D" id="3.40.50.300">
    <property type="entry name" value="P-loop containing nucleotide triphosphate hydrolases"/>
    <property type="match status" value="1"/>
</dbReference>
<keyword evidence="2" id="KW-0067">ATP-binding</keyword>
<name>A0AAD5NYJ5_ACENE</name>
<feature type="compositionally biased region" description="Basic and acidic residues" evidence="4">
    <location>
        <begin position="324"/>
        <end position="339"/>
    </location>
</feature>
<dbReference type="AlphaFoldDB" id="A0AAD5NYJ5"/>
<comment type="caution">
    <text evidence="6">The sequence shown here is derived from an EMBL/GenBank/DDBJ whole genome shotgun (WGS) entry which is preliminary data.</text>
</comment>
<dbReference type="EMBL" id="JAJSOW010000004">
    <property type="protein sequence ID" value="KAI9191234.1"/>
    <property type="molecule type" value="Genomic_DNA"/>
</dbReference>
<dbReference type="SUPFAM" id="SSF52540">
    <property type="entry name" value="P-loop containing nucleoside triphosphate hydrolases"/>
    <property type="match status" value="1"/>
</dbReference>
<feature type="region of interest" description="Disordered" evidence="4">
    <location>
        <begin position="293"/>
        <end position="370"/>
    </location>
</feature>
<keyword evidence="3" id="KW-0677">Repeat</keyword>
<dbReference type="GO" id="GO:0005524">
    <property type="term" value="F:ATP binding"/>
    <property type="evidence" value="ECO:0007669"/>
    <property type="project" value="UniProtKB-KW"/>
</dbReference>
<evidence type="ECO:0000256" key="3">
    <source>
        <dbReference type="PROSITE-ProRule" id="PRU01251"/>
    </source>
</evidence>
<keyword evidence="1" id="KW-0547">Nucleotide-binding</keyword>
<dbReference type="PROSITE" id="PS51903">
    <property type="entry name" value="CLP_R"/>
    <property type="match status" value="1"/>
</dbReference>
<dbReference type="InterPro" id="IPR041546">
    <property type="entry name" value="ClpA/ClpB_AAA_lid"/>
</dbReference>
<evidence type="ECO:0000313" key="6">
    <source>
        <dbReference type="EMBL" id="KAI9191234.1"/>
    </source>
</evidence>
<evidence type="ECO:0000256" key="1">
    <source>
        <dbReference type="ARBA" id="ARBA00022741"/>
    </source>
</evidence>
<feature type="compositionally biased region" description="Polar residues" evidence="4">
    <location>
        <begin position="198"/>
        <end position="207"/>
    </location>
</feature>
<organism evidence="6 7">
    <name type="scientific">Acer negundo</name>
    <name type="common">Box elder</name>
    <dbReference type="NCBI Taxonomy" id="4023"/>
    <lineage>
        <taxon>Eukaryota</taxon>
        <taxon>Viridiplantae</taxon>
        <taxon>Streptophyta</taxon>
        <taxon>Embryophyta</taxon>
        <taxon>Tracheophyta</taxon>
        <taxon>Spermatophyta</taxon>
        <taxon>Magnoliopsida</taxon>
        <taxon>eudicotyledons</taxon>
        <taxon>Gunneridae</taxon>
        <taxon>Pentapetalae</taxon>
        <taxon>rosids</taxon>
        <taxon>malvids</taxon>
        <taxon>Sapindales</taxon>
        <taxon>Sapindaceae</taxon>
        <taxon>Hippocastanoideae</taxon>
        <taxon>Acereae</taxon>
        <taxon>Acer</taxon>
    </lineage>
</organism>
<dbReference type="GO" id="GO:0016887">
    <property type="term" value="F:ATP hydrolysis activity"/>
    <property type="evidence" value="ECO:0007669"/>
    <property type="project" value="InterPro"/>
</dbReference>
<feature type="compositionally biased region" description="Polar residues" evidence="4">
    <location>
        <begin position="217"/>
        <end position="230"/>
    </location>
</feature>
<feature type="region of interest" description="Disordered" evidence="4">
    <location>
        <begin position="198"/>
        <end position="236"/>
    </location>
</feature>
<dbReference type="PANTHER" id="PTHR11638">
    <property type="entry name" value="ATP-DEPENDENT CLP PROTEASE"/>
    <property type="match status" value="1"/>
</dbReference>
<dbReference type="CDD" id="cd00009">
    <property type="entry name" value="AAA"/>
    <property type="match status" value="1"/>
</dbReference>
<dbReference type="InterPro" id="IPR027417">
    <property type="entry name" value="P-loop_NTPase"/>
</dbReference>
<dbReference type="Proteomes" id="UP001064489">
    <property type="component" value="Chromosome 6"/>
</dbReference>
<evidence type="ECO:0000313" key="7">
    <source>
        <dbReference type="Proteomes" id="UP001064489"/>
    </source>
</evidence>
<dbReference type="Gene3D" id="1.10.1780.10">
    <property type="entry name" value="Clp, N-terminal domain"/>
    <property type="match status" value="1"/>
</dbReference>
<dbReference type="Pfam" id="PF17871">
    <property type="entry name" value="AAA_lid_9"/>
    <property type="match status" value="1"/>
</dbReference>
<dbReference type="InterPro" id="IPR036628">
    <property type="entry name" value="Clp_N_dom_sf"/>
</dbReference>
<feature type="domain" description="Clp R" evidence="5">
    <location>
        <begin position="434"/>
        <end position="553"/>
    </location>
</feature>